<evidence type="ECO:0000313" key="9">
    <source>
        <dbReference type="Proteomes" id="UP000176376"/>
    </source>
</evidence>
<keyword evidence="2" id="KW-0805">Transcription regulation</keyword>
<evidence type="ECO:0000256" key="1">
    <source>
        <dbReference type="ARBA" id="ARBA00010641"/>
    </source>
</evidence>
<name>A0A1F7JLW6_9BACT</name>
<feature type="domain" description="RNA polymerase sigma-70 region 2" evidence="6">
    <location>
        <begin position="24"/>
        <end position="89"/>
    </location>
</feature>
<proteinExistence type="inferred from homology"/>
<gene>
    <name evidence="8" type="ORF">A3J15_00960</name>
</gene>
<evidence type="ECO:0000256" key="4">
    <source>
        <dbReference type="ARBA" id="ARBA00023125"/>
    </source>
</evidence>
<dbReference type="GO" id="GO:0003677">
    <property type="term" value="F:DNA binding"/>
    <property type="evidence" value="ECO:0007669"/>
    <property type="project" value="UniProtKB-KW"/>
</dbReference>
<evidence type="ECO:0000259" key="6">
    <source>
        <dbReference type="Pfam" id="PF04542"/>
    </source>
</evidence>
<comment type="caution">
    <text evidence="8">The sequence shown here is derived from an EMBL/GenBank/DDBJ whole genome shotgun (WGS) entry which is preliminary data.</text>
</comment>
<dbReference type="InterPro" id="IPR007627">
    <property type="entry name" value="RNA_pol_sigma70_r2"/>
</dbReference>
<dbReference type="Proteomes" id="UP000176376">
    <property type="component" value="Unassembled WGS sequence"/>
</dbReference>
<dbReference type="InterPro" id="IPR039425">
    <property type="entry name" value="RNA_pol_sigma-70-like"/>
</dbReference>
<accession>A0A1F7JLW6</accession>
<reference evidence="8 9" key="1">
    <citation type="journal article" date="2016" name="Nat. Commun.">
        <title>Thousands of microbial genomes shed light on interconnected biogeochemical processes in an aquifer system.</title>
        <authorList>
            <person name="Anantharaman K."/>
            <person name="Brown C.T."/>
            <person name="Hug L.A."/>
            <person name="Sharon I."/>
            <person name="Castelle C.J."/>
            <person name="Probst A.J."/>
            <person name="Thomas B.C."/>
            <person name="Singh A."/>
            <person name="Wilkins M.J."/>
            <person name="Karaoz U."/>
            <person name="Brodie E.L."/>
            <person name="Williams K.H."/>
            <person name="Hubbard S.S."/>
            <person name="Banfield J.F."/>
        </authorList>
    </citation>
    <scope>NUCLEOTIDE SEQUENCE [LARGE SCALE GENOMIC DNA]</scope>
</reference>
<dbReference type="EMBL" id="MGAY01000029">
    <property type="protein sequence ID" value="OGK56613.1"/>
    <property type="molecule type" value="Genomic_DNA"/>
</dbReference>
<evidence type="ECO:0000256" key="3">
    <source>
        <dbReference type="ARBA" id="ARBA00023082"/>
    </source>
</evidence>
<dbReference type="Pfam" id="PF08281">
    <property type="entry name" value="Sigma70_r4_2"/>
    <property type="match status" value="1"/>
</dbReference>
<feature type="domain" description="RNA polymerase sigma factor 70 region 4 type 2" evidence="7">
    <location>
        <begin position="113"/>
        <end position="163"/>
    </location>
</feature>
<dbReference type="PRINTS" id="PR00038">
    <property type="entry name" value="HTHLUXR"/>
</dbReference>
<evidence type="ECO:0000259" key="7">
    <source>
        <dbReference type="Pfam" id="PF08281"/>
    </source>
</evidence>
<dbReference type="SUPFAM" id="SSF88659">
    <property type="entry name" value="Sigma3 and sigma4 domains of RNA polymerase sigma factors"/>
    <property type="match status" value="1"/>
</dbReference>
<evidence type="ECO:0008006" key="10">
    <source>
        <dbReference type="Google" id="ProtNLM"/>
    </source>
</evidence>
<keyword evidence="4" id="KW-0238">DNA-binding</keyword>
<keyword evidence="3" id="KW-0731">Sigma factor</keyword>
<dbReference type="PANTHER" id="PTHR43133:SF8">
    <property type="entry name" value="RNA POLYMERASE SIGMA FACTOR HI_1459-RELATED"/>
    <property type="match status" value="1"/>
</dbReference>
<dbReference type="SUPFAM" id="SSF88946">
    <property type="entry name" value="Sigma2 domain of RNA polymerase sigma factors"/>
    <property type="match status" value="1"/>
</dbReference>
<evidence type="ECO:0000256" key="2">
    <source>
        <dbReference type="ARBA" id="ARBA00023015"/>
    </source>
</evidence>
<dbReference type="InterPro" id="IPR036388">
    <property type="entry name" value="WH-like_DNA-bd_sf"/>
</dbReference>
<dbReference type="STRING" id="1802074.A3J15_00960"/>
<dbReference type="InterPro" id="IPR014284">
    <property type="entry name" value="RNA_pol_sigma-70_dom"/>
</dbReference>
<dbReference type="PANTHER" id="PTHR43133">
    <property type="entry name" value="RNA POLYMERASE ECF-TYPE SIGMA FACTO"/>
    <property type="match status" value="1"/>
</dbReference>
<keyword evidence="5" id="KW-0804">Transcription</keyword>
<dbReference type="Gene3D" id="1.10.1740.10">
    <property type="match status" value="1"/>
</dbReference>
<dbReference type="InterPro" id="IPR000792">
    <property type="entry name" value="Tscrpt_reg_LuxR_C"/>
</dbReference>
<dbReference type="NCBIfam" id="TIGR02937">
    <property type="entry name" value="sigma70-ECF"/>
    <property type="match status" value="1"/>
</dbReference>
<dbReference type="GO" id="GO:0006352">
    <property type="term" value="P:DNA-templated transcription initiation"/>
    <property type="evidence" value="ECO:0007669"/>
    <property type="project" value="InterPro"/>
</dbReference>
<comment type="similarity">
    <text evidence="1">Belongs to the sigma-70 factor family. ECF subfamily.</text>
</comment>
<dbReference type="Pfam" id="PF04542">
    <property type="entry name" value="Sigma70_r2"/>
    <property type="match status" value="1"/>
</dbReference>
<dbReference type="AlphaFoldDB" id="A0A1F7JLW6"/>
<evidence type="ECO:0000256" key="5">
    <source>
        <dbReference type="ARBA" id="ARBA00023163"/>
    </source>
</evidence>
<evidence type="ECO:0000313" key="8">
    <source>
        <dbReference type="EMBL" id="OGK56613.1"/>
    </source>
</evidence>
<dbReference type="InterPro" id="IPR013325">
    <property type="entry name" value="RNA_pol_sigma_r2"/>
</dbReference>
<dbReference type="Gene3D" id="1.10.10.10">
    <property type="entry name" value="Winged helix-like DNA-binding domain superfamily/Winged helix DNA-binding domain"/>
    <property type="match status" value="1"/>
</dbReference>
<protein>
    <recommendedName>
        <fullName evidence="10">HTH luxR-type domain-containing protein</fullName>
    </recommendedName>
</protein>
<sequence>MEKLSDKDIIRNIQQGQIDNYSHLVHRYVDRLQMYVRQFIKKVEDRDDIIQTTFINYYKVIDRIDPDRPIWPYLLTIAKHEVAQFLRTHMKNVSLTEDIKDEKAEYNIDEKNIIEKTIAKLNKRDKQIIKLLYQGFTYKEIAEKLEKPLNTIKTIIRRLRLKLTRNNDKTRG</sequence>
<dbReference type="InterPro" id="IPR013324">
    <property type="entry name" value="RNA_pol_sigma_r3/r4-like"/>
</dbReference>
<dbReference type="GO" id="GO:0016987">
    <property type="term" value="F:sigma factor activity"/>
    <property type="evidence" value="ECO:0007669"/>
    <property type="project" value="UniProtKB-KW"/>
</dbReference>
<dbReference type="InterPro" id="IPR013249">
    <property type="entry name" value="RNA_pol_sigma70_r4_t2"/>
</dbReference>
<dbReference type="CDD" id="cd06171">
    <property type="entry name" value="Sigma70_r4"/>
    <property type="match status" value="1"/>
</dbReference>
<organism evidence="8 9">
    <name type="scientific">Candidatus Roizmanbacteria bacterium RIFCSPLOWO2_02_FULL_38_10</name>
    <dbReference type="NCBI Taxonomy" id="1802074"/>
    <lineage>
        <taxon>Bacteria</taxon>
        <taxon>Candidatus Roizmaniibacteriota</taxon>
    </lineage>
</organism>